<dbReference type="Proteomes" id="UP000275772">
    <property type="component" value="Unassembled WGS sequence"/>
</dbReference>
<accession>A0A383UJ49</accession>
<dbReference type="VEuPathDB" id="FungiDB:BLGHR1_10606"/>
<sequence length="450" mass="51968">MVQPSEHDKDSRVTTLNYDTPFMKIRQFADDKISSLLQGIIGLPSAFSRTETYRGKWDHIPESPRGLLDKNLNERQEESYETPIPVKKFNGSISPSDNGDLFPTAPHLESFFQFDIPLYSHVSKPVFAQMLSLANTRLDWAWNDRFQLFDNDNPIKYFLFNSMPPVSPMTMKDKIFSRTENVKLNQIALFNELSKSSNYESDYSLLPYLAFSRYSPLNLTINAEPEQKDSTFPYCHAFQDLIETTLEASQPSLENNCNQHPIQKRGSIRPEYSAHDSIEWIKELNRRGILHQKKTDYSAEIMHSEPVVSDHYEDKYPRGHQTELDVYEYLSKLTSQLQTTVNRFLHGGESQDNSSGGPVVSKGKDYESLWEETVRLFKRERDQYLKELTSMEEKPSCVMKTPSPENRTESVISSHTISRQYPGQDGKTYTVIESSKTFSDGRKVTWTKLL</sequence>
<feature type="compositionally biased region" description="Polar residues" evidence="1">
    <location>
        <begin position="403"/>
        <end position="419"/>
    </location>
</feature>
<dbReference type="AlphaFoldDB" id="A0A383UJ49"/>
<name>A0A383UJ49_BLUHO</name>
<gene>
    <name evidence="2" type="ORF">BLGHR1_10606</name>
</gene>
<evidence type="ECO:0000256" key="1">
    <source>
        <dbReference type="SAM" id="MobiDB-lite"/>
    </source>
</evidence>
<dbReference type="EMBL" id="UNSH01000006">
    <property type="protein sequence ID" value="SZE99887.1"/>
    <property type="molecule type" value="Genomic_DNA"/>
</dbReference>
<reference evidence="2 3" key="1">
    <citation type="submission" date="2017-11" db="EMBL/GenBank/DDBJ databases">
        <authorList>
            <person name="Kracher B."/>
        </authorList>
    </citation>
    <scope>NUCLEOTIDE SEQUENCE [LARGE SCALE GENOMIC DNA]</scope>
    <source>
        <strain evidence="2 3">RACE1</strain>
    </source>
</reference>
<protein>
    <submittedName>
        <fullName evidence="2">Uncharacterized protein</fullName>
    </submittedName>
</protein>
<organism evidence="2 3">
    <name type="scientific">Blumeria hordei</name>
    <name type="common">Barley powdery mildew</name>
    <name type="synonym">Blumeria graminis f. sp. hordei</name>
    <dbReference type="NCBI Taxonomy" id="2867405"/>
    <lineage>
        <taxon>Eukaryota</taxon>
        <taxon>Fungi</taxon>
        <taxon>Dikarya</taxon>
        <taxon>Ascomycota</taxon>
        <taxon>Pezizomycotina</taxon>
        <taxon>Leotiomycetes</taxon>
        <taxon>Erysiphales</taxon>
        <taxon>Erysiphaceae</taxon>
        <taxon>Blumeria</taxon>
    </lineage>
</organism>
<evidence type="ECO:0000313" key="3">
    <source>
        <dbReference type="Proteomes" id="UP000275772"/>
    </source>
</evidence>
<feature type="region of interest" description="Disordered" evidence="1">
    <location>
        <begin position="395"/>
        <end position="419"/>
    </location>
</feature>
<evidence type="ECO:0000313" key="2">
    <source>
        <dbReference type="EMBL" id="SZE99887.1"/>
    </source>
</evidence>
<proteinExistence type="predicted"/>